<reference evidence="1 2" key="1">
    <citation type="submission" date="2016-10" db="EMBL/GenBank/DDBJ databases">
        <title>Genome sequence of the ascomycete fungus Penicillium subrubescens.</title>
        <authorList>
            <person name="De Vries R.P."/>
            <person name="Peng M."/>
            <person name="Dilokpimol A."/>
            <person name="Hilden K."/>
            <person name="Makela M.R."/>
            <person name="Grigoriev I."/>
            <person name="Riley R."/>
            <person name="Granchi Z."/>
        </authorList>
    </citation>
    <scope>NUCLEOTIDE SEQUENCE [LARGE SCALE GENOMIC DNA]</scope>
    <source>
        <strain evidence="1 2">CBS 132785</strain>
    </source>
</reference>
<dbReference type="GO" id="GO:0016491">
    <property type="term" value="F:oxidoreductase activity"/>
    <property type="evidence" value="ECO:0007669"/>
    <property type="project" value="InterPro"/>
</dbReference>
<proteinExistence type="predicted"/>
<dbReference type="PANTHER" id="PTHR36124:SF6">
    <property type="entry name" value="ER-BOUND OXYGENASE MPAB_MPAB'_RUBBER OXYGENASE CATALYTIC DOMAIN-CONTAINING PROTEIN"/>
    <property type="match status" value="1"/>
</dbReference>
<organism evidence="1 2">
    <name type="scientific">Penicillium subrubescens</name>
    <dbReference type="NCBI Taxonomy" id="1316194"/>
    <lineage>
        <taxon>Eukaryota</taxon>
        <taxon>Fungi</taxon>
        <taxon>Dikarya</taxon>
        <taxon>Ascomycota</taxon>
        <taxon>Pezizomycotina</taxon>
        <taxon>Eurotiomycetes</taxon>
        <taxon>Eurotiomycetidae</taxon>
        <taxon>Eurotiales</taxon>
        <taxon>Aspergillaceae</taxon>
        <taxon>Penicillium</taxon>
    </lineage>
</organism>
<gene>
    <name evidence="1" type="ORF">PENSUB_4215</name>
</gene>
<comment type="caution">
    <text evidence="1">The sequence shown here is derived from an EMBL/GenBank/DDBJ whole genome shotgun (WGS) entry which is preliminary data.</text>
</comment>
<dbReference type="InterPro" id="IPR046366">
    <property type="entry name" value="MPAB"/>
</dbReference>
<protein>
    <submittedName>
        <fullName evidence="1">Uncharacterized protein</fullName>
    </submittedName>
</protein>
<keyword evidence="2" id="KW-1185">Reference proteome</keyword>
<accession>A0A1Q5UCZ7</accession>
<evidence type="ECO:0000313" key="1">
    <source>
        <dbReference type="EMBL" id="OKP10368.1"/>
    </source>
</evidence>
<evidence type="ECO:0000313" key="2">
    <source>
        <dbReference type="Proteomes" id="UP000186955"/>
    </source>
</evidence>
<dbReference type="Proteomes" id="UP000186955">
    <property type="component" value="Unassembled WGS sequence"/>
</dbReference>
<dbReference type="STRING" id="1316194.A0A1Q5UCZ7"/>
<sequence length="452" mass="51788">MDNGTASLASQSLSDAARALLDAAPRQWLPYTLGLLVGYPLLTTALRYQRVRSMYKKYPYATREDMAKMTDDHAYEIQKAVAQLEFPFMFIKALQFALFRTYGIPTISHLLTKTSQFSSPETSLKRYTDTSALVQEMVGNNPTSQRAFISFARTRFLHSGYRASGKILDDDMLYTLALFALQPINFINRFEWRQLSDLERCAIGTFWKSAGDALGITYEKLPSGSSGFKDGIQWLEEIEAWSEEYERKCMVPDKTNRETADQTTAILLYMLPKALHPVGLQFVSFMMDDRLRKAMLYVSTHFPVTRSSFGDEQLTSLLPSYDAPSSIAIVVFTSLLTIRKLFLRYLALPRPYFMRSISHTDKPDENDRFFLTQWEAAPYYVKPTFWNRWGPTALLTRVLGRPVPGDEGDKYYPHGYSIQDVGPKYFEGKGRKAIDEAMEEFKGYRTGKCPFH</sequence>
<dbReference type="PANTHER" id="PTHR36124">
    <property type="match status" value="1"/>
</dbReference>
<dbReference type="AlphaFoldDB" id="A0A1Q5UCZ7"/>
<name>A0A1Q5UCZ7_9EURO</name>
<dbReference type="EMBL" id="MNBE01000353">
    <property type="protein sequence ID" value="OKP10368.1"/>
    <property type="molecule type" value="Genomic_DNA"/>
</dbReference>